<dbReference type="InterPro" id="IPR050833">
    <property type="entry name" value="Poly_Biosynth_Transport"/>
</dbReference>
<keyword evidence="2" id="KW-1003">Cell membrane</keyword>
<feature type="transmembrane region" description="Helical" evidence="6">
    <location>
        <begin position="348"/>
        <end position="367"/>
    </location>
</feature>
<comment type="subcellular location">
    <subcellularLocation>
        <location evidence="1">Cell membrane</location>
        <topology evidence="1">Multi-pass membrane protein</topology>
    </subcellularLocation>
</comment>
<keyword evidence="8" id="KW-1185">Reference proteome</keyword>
<dbReference type="GO" id="GO:0005886">
    <property type="term" value="C:plasma membrane"/>
    <property type="evidence" value="ECO:0007669"/>
    <property type="project" value="UniProtKB-SubCell"/>
</dbReference>
<dbReference type="AlphaFoldDB" id="A0A2H9VT92"/>
<feature type="transmembrane region" description="Helical" evidence="6">
    <location>
        <begin position="84"/>
        <end position="103"/>
    </location>
</feature>
<evidence type="ECO:0000256" key="5">
    <source>
        <dbReference type="ARBA" id="ARBA00023136"/>
    </source>
</evidence>
<gene>
    <name evidence="7" type="ORF">CLV57_1051</name>
</gene>
<comment type="caution">
    <text evidence="7">The sequence shown here is derived from an EMBL/GenBank/DDBJ whole genome shotgun (WGS) entry which is preliminary data.</text>
</comment>
<reference evidence="7 8" key="1">
    <citation type="submission" date="2017-11" db="EMBL/GenBank/DDBJ databases">
        <title>Genomic Encyclopedia of Archaeal and Bacterial Type Strains, Phase II (KMG-II): From Individual Species to Whole Genera.</title>
        <authorList>
            <person name="Goeker M."/>
        </authorList>
    </citation>
    <scope>NUCLEOTIDE SEQUENCE [LARGE SCALE GENOMIC DNA]</scope>
    <source>
        <strain evidence="7 8">DSM 28175</strain>
    </source>
</reference>
<dbReference type="PANTHER" id="PTHR30250:SF26">
    <property type="entry name" value="PSMA PROTEIN"/>
    <property type="match status" value="1"/>
</dbReference>
<evidence type="ECO:0000256" key="1">
    <source>
        <dbReference type="ARBA" id="ARBA00004651"/>
    </source>
</evidence>
<feature type="transmembrane region" description="Helical" evidence="6">
    <location>
        <begin position="185"/>
        <end position="207"/>
    </location>
</feature>
<dbReference type="EMBL" id="PGFJ01000001">
    <property type="protein sequence ID" value="PJJ84047.1"/>
    <property type="molecule type" value="Genomic_DNA"/>
</dbReference>
<evidence type="ECO:0000256" key="3">
    <source>
        <dbReference type="ARBA" id="ARBA00022692"/>
    </source>
</evidence>
<feature type="transmembrane region" description="Helical" evidence="6">
    <location>
        <begin position="468"/>
        <end position="487"/>
    </location>
</feature>
<accession>A0A2H9VT92</accession>
<feature type="transmembrane region" description="Helical" evidence="6">
    <location>
        <begin position="403"/>
        <end position="424"/>
    </location>
</feature>
<evidence type="ECO:0000256" key="2">
    <source>
        <dbReference type="ARBA" id="ARBA00022475"/>
    </source>
</evidence>
<feature type="transmembrane region" description="Helical" evidence="6">
    <location>
        <begin position="41"/>
        <end position="63"/>
    </location>
</feature>
<protein>
    <submittedName>
        <fullName evidence="7">Na+-driven multidrug efflux pump</fullName>
    </submittedName>
</protein>
<dbReference type="PANTHER" id="PTHR30250">
    <property type="entry name" value="PST FAMILY PREDICTED COLANIC ACID TRANSPORTER"/>
    <property type="match status" value="1"/>
</dbReference>
<feature type="transmembrane region" description="Helical" evidence="6">
    <location>
        <begin position="228"/>
        <end position="250"/>
    </location>
</feature>
<feature type="transmembrane region" description="Helical" evidence="6">
    <location>
        <begin position="306"/>
        <end position="328"/>
    </location>
</feature>
<evidence type="ECO:0000256" key="6">
    <source>
        <dbReference type="SAM" id="Phobius"/>
    </source>
</evidence>
<organism evidence="7 8">
    <name type="scientific">Mucilaginibacter auburnensis</name>
    <dbReference type="NCBI Taxonomy" id="1457233"/>
    <lineage>
        <taxon>Bacteria</taxon>
        <taxon>Pseudomonadati</taxon>
        <taxon>Bacteroidota</taxon>
        <taxon>Sphingobacteriia</taxon>
        <taxon>Sphingobacteriales</taxon>
        <taxon>Sphingobacteriaceae</taxon>
        <taxon>Mucilaginibacter</taxon>
    </lineage>
</organism>
<feature type="transmembrane region" description="Helical" evidence="6">
    <location>
        <begin position="379"/>
        <end position="397"/>
    </location>
</feature>
<evidence type="ECO:0000256" key="4">
    <source>
        <dbReference type="ARBA" id="ARBA00022989"/>
    </source>
</evidence>
<keyword evidence="5 6" id="KW-0472">Membrane</keyword>
<feature type="transmembrane region" description="Helical" evidence="6">
    <location>
        <begin position="436"/>
        <end position="456"/>
    </location>
</feature>
<evidence type="ECO:0000313" key="7">
    <source>
        <dbReference type="EMBL" id="PJJ84047.1"/>
    </source>
</evidence>
<proteinExistence type="predicted"/>
<feature type="transmembrane region" description="Helical" evidence="6">
    <location>
        <begin position="157"/>
        <end position="179"/>
    </location>
</feature>
<sequence length="506" mass="56935">MSGNKSIAKNTLFLYIRMLFNMGVSLYSSRVILHTLGVQDFGVYNLVGGVVVMFTFLNAPMTSATQRFINVEKASGFADRVNKIFNISLSVHVIISILILLLAETAGLWFLNYKLNIPPDRMSAANFVFQLSILTTVIDVMRVPFNAMIIAYERMSFYAFLGIFETVAKLVAIYLLVVFPGVDKLLLYSVLWMLINLITNIIYLFYCKKNFKEETSFKRYKDPAKLKELLSFSGWMLFGQLAVMGATQGLNMILNIFNGVVVNAALGIATQVNVAMYSFVSNFQVAFNPQIIQSYALKEYDRNKKLILATSKYSFFLMAILSAPVLFYTKSILTLWLGDGQPAYVDSFVQVIALCSFIDALAGPFWVSAQAIGSVKEYNITLTCINLLTLPLAYVLLKMGYSPVYVFAGKLAISIVLQLFRYYFINKYVKFDKKEFAGYLLRVIGIFSLLILLMVFGNKGNSSFLEMFIGAIIIELVLSAVILIIGLESSERILIKDFLNKKLKRS</sequence>
<feature type="transmembrane region" description="Helical" evidence="6">
    <location>
        <begin position="256"/>
        <end position="280"/>
    </location>
</feature>
<name>A0A2H9VT92_9SPHI</name>
<keyword evidence="4 6" id="KW-1133">Transmembrane helix</keyword>
<dbReference type="Proteomes" id="UP000242687">
    <property type="component" value="Unassembled WGS sequence"/>
</dbReference>
<keyword evidence="3 6" id="KW-0812">Transmembrane</keyword>
<evidence type="ECO:0000313" key="8">
    <source>
        <dbReference type="Proteomes" id="UP000242687"/>
    </source>
</evidence>
<feature type="transmembrane region" description="Helical" evidence="6">
    <location>
        <begin position="123"/>
        <end position="145"/>
    </location>
</feature>
<dbReference type="OrthoDB" id="5365632at2"/>
<feature type="transmembrane region" description="Helical" evidence="6">
    <location>
        <begin position="12"/>
        <end position="29"/>
    </location>
</feature>